<dbReference type="GO" id="GO:0003824">
    <property type="term" value="F:catalytic activity"/>
    <property type="evidence" value="ECO:0007669"/>
    <property type="project" value="InterPro"/>
</dbReference>
<evidence type="ECO:0000259" key="1">
    <source>
        <dbReference type="PROSITE" id="PS51084"/>
    </source>
</evidence>
<name>A0A382KQT1_9ZZZZ</name>
<dbReference type="PROSITE" id="PS51084">
    <property type="entry name" value="HIT_2"/>
    <property type="match status" value="1"/>
</dbReference>
<evidence type="ECO:0000313" key="2">
    <source>
        <dbReference type="EMBL" id="SVC25602.1"/>
    </source>
</evidence>
<gene>
    <name evidence="2" type="ORF">METZ01_LOCUS278456</name>
</gene>
<protein>
    <recommendedName>
        <fullName evidence="1">HIT domain-containing protein</fullName>
    </recommendedName>
</protein>
<dbReference type="Gene3D" id="3.30.428.10">
    <property type="entry name" value="HIT-like"/>
    <property type="match status" value="1"/>
</dbReference>
<feature type="domain" description="HIT" evidence="1">
    <location>
        <begin position="1"/>
        <end position="53"/>
    </location>
</feature>
<dbReference type="AlphaFoldDB" id="A0A382KQT1"/>
<dbReference type="EMBL" id="UINC01081594">
    <property type="protein sequence ID" value="SVC25602.1"/>
    <property type="molecule type" value="Genomic_DNA"/>
</dbReference>
<reference evidence="2" key="1">
    <citation type="submission" date="2018-05" db="EMBL/GenBank/DDBJ databases">
        <authorList>
            <person name="Lanie J.A."/>
            <person name="Ng W.-L."/>
            <person name="Kazmierczak K.M."/>
            <person name="Andrzejewski T.M."/>
            <person name="Davidsen T.M."/>
            <person name="Wayne K.J."/>
            <person name="Tettelin H."/>
            <person name="Glass J.I."/>
            <person name="Rusch D."/>
            <person name="Podicherti R."/>
            <person name="Tsui H.-C.T."/>
            <person name="Winkler M.E."/>
        </authorList>
    </citation>
    <scope>NUCLEOTIDE SEQUENCE</scope>
</reference>
<sequence length="80" mass="8497">MWSTVRDAVAAVEAAYSPDGVNVGLNQGAAAGAGVPSHLHVHVLPRWSGDTNFMTTTADTRVLPEALGETWRRLVEAWPG</sequence>
<accession>A0A382KQT1</accession>
<dbReference type="SUPFAM" id="SSF54197">
    <property type="entry name" value="HIT-like"/>
    <property type="match status" value="1"/>
</dbReference>
<proteinExistence type="predicted"/>
<dbReference type="PANTHER" id="PTHR42997:SF1">
    <property type="entry name" value="AP-4-A PHOSPHORYLASE"/>
    <property type="match status" value="1"/>
</dbReference>
<dbReference type="PANTHER" id="PTHR42997">
    <property type="entry name" value="HIT FAMILY HYDROLASE"/>
    <property type="match status" value="1"/>
</dbReference>
<organism evidence="2">
    <name type="scientific">marine metagenome</name>
    <dbReference type="NCBI Taxonomy" id="408172"/>
    <lineage>
        <taxon>unclassified sequences</taxon>
        <taxon>metagenomes</taxon>
        <taxon>ecological metagenomes</taxon>
    </lineage>
</organism>
<dbReference type="InterPro" id="IPR052908">
    <property type="entry name" value="AP-4-A_phosphorylase"/>
</dbReference>
<dbReference type="InterPro" id="IPR036265">
    <property type="entry name" value="HIT-like_sf"/>
</dbReference>
<dbReference type="Pfam" id="PF01230">
    <property type="entry name" value="HIT"/>
    <property type="match status" value="1"/>
</dbReference>
<dbReference type="InterPro" id="IPR011146">
    <property type="entry name" value="HIT-like"/>
</dbReference>